<dbReference type="RefSeq" id="WP_072400180.1">
    <property type="nucleotide sequence ID" value="NZ_FPKV01000001.1"/>
</dbReference>
<accession>A0A1K2IBB7</accession>
<dbReference type="AlphaFoldDB" id="A0A1K2IBB7"/>
<keyword evidence="4" id="KW-1185">Reference proteome</keyword>
<dbReference type="Gene3D" id="3.40.630.10">
    <property type="entry name" value="Zn peptidases"/>
    <property type="match status" value="1"/>
</dbReference>
<dbReference type="Proteomes" id="UP000182544">
    <property type="component" value="Unassembled WGS sequence"/>
</dbReference>
<proteinExistence type="predicted"/>
<sequence length="305" mass="34830">MPKSIYCLFIYCLFFSGVSVAQGDLNTHELFNETSLLKHIQALSSDAFEGRRTNTEGAIKAKKYIINQFNALHVLPLVKDYNQNFTFINKRNYYKATNVLGIIKGSESSNKYIVLSAHYDHEGVQHDTIYNGADDNASGISALFSFAEYFIKNPPKHSVILAAFDAEELGLQGSKYFVNNPIVSKKDIILNINMDMISRSEKDELFVVGTAKNKQLKYIVSNIEESKKIKLLTGHEGYDGLENWTYASDHANFYKKDIPFLYFGVEDHKDYHEPTDDYENIKPEFYINAVKTIISVFEKIDNSKF</sequence>
<feature type="domain" description="Peptidase M28" evidence="2">
    <location>
        <begin position="98"/>
        <end position="294"/>
    </location>
</feature>
<protein>
    <submittedName>
        <fullName evidence="3">Peptidase family M28</fullName>
    </submittedName>
</protein>
<feature type="chain" id="PRO_5013380917" evidence="1">
    <location>
        <begin position="22"/>
        <end position="305"/>
    </location>
</feature>
<organism evidence="3 4">
    <name type="scientific">Flaviramulus basaltis</name>
    <dbReference type="NCBI Taxonomy" id="369401"/>
    <lineage>
        <taxon>Bacteria</taxon>
        <taxon>Pseudomonadati</taxon>
        <taxon>Bacteroidota</taxon>
        <taxon>Flavobacteriia</taxon>
        <taxon>Flavobacteriales</taxon>
        <taxon>Flavobacteriaceae</taxon>
        <taxon>Flaviramulus</taxon>
    </lineage>
</organism>
<dbReference type="OrthoDB" id="9778250at2"/>
<evidence type="ECO:0000313" key="3">
    <source>
        <dbReference type="EMBL" id="SFZ89701.1"/>
    </source>
</evidence>
<dbReference type="EMBL" id="FPKV01000001">
    <property type="protein sequence ID" value="SFZ89701.1"/>
    <property type="molecule type" value="Genomic_DNA"/>
</dbReference>
<name>A0A1K2IBB7_9FLAO</name>
<dbReference type="PANTHER" id="PTHR12147:SF26">
    <property type="entry name" value="PEPTIDASE M28 DOMAIN-CONTAINING PROTEIN"/>
    <property type="match status" value="1"/>
</dbReference>
<evidence type="ECO:0000313" key="4">
    <source>
        <dbReference type="Proteomes" id="UP000182544"/>
    </source>
</evidence>
<dbReference type="InterPro" id="IPR007484">
    <property type="entry name" value="Peptidase_M28"/>
</dbReference>
<dbReference type="InterPro" id="IPR045175">
    <property type="entry name" value="M28_fam"/>
</dbReference>
<reference evidence="3 4" key="1">
    <citation type="submission" date="2016-10" db="EMBL/GenBank/DDBJ databases">
        <authorList>
            <person name="de Groot N.N."/>
        </authorList>
    </citation>
    <scope>NUCLEOTIDE SEQUENCE [LARGE SCALE GENOMIC DNA]</scope>
    <source>
        <strain evidence="3 4">DSM 18180</strain>
    </source>
</reference>
<dbReference type="STRING" id="369401.SAMN05428642_101511"/>
<dbReference type="SUPFAM" id="SSF53187">
    <property type="entry name" value="Zn-dependent exopeptidases"/>
    <property type="match status" value="1"/>
</dbReference>
<dbReference type="Pfam" id="PF04389">
    <property type="entry name" value="Peptidase_M28"/>
    <property type="match status" value="1"/>
</dbReference>
<dbReference type="GO" id="GO:0008235">
    <property type="term" value="F:metalloexopeptidase activity"/>
    <property type="evidence" value="ECO:0007669"/>
    <property type="project" value="InterPro"/>
</dbReference>
<feature type="signal peptide" evidence="1">
    <location>
        <begin position="1"/>
        <end position="21"/>
    </location>
</feature>
<dbReference type="PANTHER" id="PTHR12147">
    <property type="entry name" value="METALLOPEPTIDASE M28 FAMILY MEMBER"/>
    <property type="match status" value="1"/>
</dbReference>
<gene>
    <name evidence="3" type="ORF">SAMN05428642_101511</name>
</gene>
<dbReference type="GO" id="GO:0006508">
    <property type="term" value="P:proteolysis"/>
    <property type="evidence" value="ECO:0007669"/>
    <property type="project" value="InterPro"/>
</dbReference>
<evidence type="ECO:0000259" key="2">
    <source>
        <dbReference type="Pfam" id="PF04389"/>
    </source>
</evidence>
<keyword evidence="1" id="KW-0732">Signal</keyword>
<evidence type="ECO:0000256" key="1">
    <source>
        <dbReference type="SAM" id="SignalP"/>
    </source>
</evidence>